<feature type="compositionally biased region" description="Acidic residues" evidence="1">
    <location>
        <begin position="35"/>
        <end position="46"/>
    </location>
</feature>
<evidence type="ECO:0000313" key="3">
    <source>
        <dbReference type="Proteomes" id="UP000281431"/>
    </source>
</evidence>
<name>A0A3N6MWE9_NATCH</name>
<dbReference type="Proteomes" id="UP000281431">
    <property type="component" value="Unassembled WGS sequence"/>
</dbReference>
<sequence length="81" mass="8224">MSDTTSTFSRRRTLRLSGLIATGSMAALAGCGDEGPGEDGANDDDQLDHPDEAGDSNGGGGGPIDDEDSTGGDPEHDEDEE</sequence>
<feature type="compositionally biased region" description="Acidic residues" evidence="1">
    <location>
        <begin position="64"/>
        <end position="81"/>
    </location>
</feature>
<dbReference type="AlphaFoldDB" id="A0A3N6MWE9"/>
<gene>
    <name evidence="2" type="ORF">EA472_03045</name>
</gene>
<accession>A0A3N6MWE9</accession>
<organism evidence="2 3">
    <name type="scientific">Natrarchaeobius chitinivorans</name>
    <dbReference type="NCBI Taxonomy" id="1679083"/>
    <lineage>
        <taxon>Archaea</taxon>
        <taxon>Methanobacteriati</taxon>
        <taxon>Methanobacteriota</taxon>
        <taxon>Stenosarchaea group</taxon>
        <taxon>Halobacteria</taxon>
        <taxon>Halobacteriales</taxon>
        <taxon>Natrialbaceae</taxon>
        <taxon>Natrarchaeobius</taxon>
    </lineage>
</organism>
<comment type="caution">
    <text evidence="2">The sequence shown here is derived from an EMBL/GenBank/DDBJ whole genome shotgun (WGS) entry which is preliminary data.</text>
</comment>
<reference evidence="2 3" key="1">
    <citation type="submission" date="2018-10" db="EMBL/GenBank/DDBJ databases">
        <title>Natrarchaeobius chitinivorans gen. nov., sp. nov., and Natrarchaeobius haloalkaliphilus sp. nov., alkaliphilic, chitin-utilizing haloarchaea from hypersaline alkaline lakes.</title>
        <authorList>
            <person name="Sorokin D.Y."/>
            <person name="Elcheninov A.G."/>
            <person name="Kostrikina N.A."/>
            <person name="Bale N.J."/>
            <person name="Sinninghe Damste J.S."/>
            <person name="Khijniak T.V."/>
            <person name="Kublanov I.V."/>
            <person name="Toshchakov S.V."/>
        </authorList>
    </citation>
    <scope>NUCLEOTIDE SEQUENCE [LARGE SCALE GENOMIC DNA]</scope>
    <source>
        <strain evidence="2 3">AArcht7</strain>
    </source>
</reference>
<protein>
    <submittedName>
        <fullName evidence="2">Uncharacterized protein</fullName>
    </submittedName>
</protein>
<dbReference type="EMBL" id="REFZ01000002">
    <property type="protein sequence ID" value="RQH02291.1"/>
    <property type="molecule type" value="Genomic_DNA"/>
</dbReference>
<evidence type="ECO:0000313" key="2">
    <source>
        <dbReference type="EMBL" id="RQH02291.1"/>
    </source>
</evidence>
<proteinExistence type="predicted"/>
<feature type="region of interest" description="Disordered" evidence="1">
    <location>
        <begin position="29"/>
        <end position="81"/>
    </location>
</feature>
<evidence type="ECO:0000256" key="1">
    <source>
        <dbReference type="SAM" id="MobiDB-lite"/>
    </source>
</evidence>
<keyword evidence="3" id="KW-1185">Reference proteome</keyword>